<dbReference type="AlphaFoldDB" id="A0A1Y6BW22"/>
<reference evidence="3" key="1">
    <citation type="submission" date="2017-04" db="EMBL/GenBank/DDBJ databases">
        <authorList>
            <person name="Varghese N."/>
            <person name="Submissions S."/>
        </authorList>
    </citation>
    <scope>NUCLEOTIDE SEQUENCE [LARGE SCALE GENOMIC DNA]</scope>
    <source>
        <strain evidence="3">DSM 22618</strain>
    </source>
</reference>
<sequence length="360" mass="41542">MSYSHLDCRAVALCAYGSAFLADRLTLEDFHRQAAFADVVMQFRHENGQLWTADYVQWLLFLRQRGIARLVLLSNEELLEYVPLAEPPRSLGSILCISDEGAEVWVRQKEPVLFEAINTTYPNNAHWAAPIETYWQRPLPQSPRPVEVVDWNVFRTQCLEQVMNMPIAEVREIGQCWQSQPCKPYIGPFSGCAEWQALPLTPYNLTSEYGHMLLQLLERLDGWYTNFTHGKNDGSPFWSFSEEEQNALGEWHDKVQYWQQRCLLSLANQEVDVFTSLPAWQQGWAVLPITDSHANIMPSTKRTVVRTAFYFMAALIFVIGLCTGLFYLFANYFWPTSAIVAFVLLIDNWKQKKAVTRNKP</sequence>
<feature type="transmembrane region" description="Helical" evidence="1">
    <location>
        <begin position="332"/>
        <end position="349"/>
    </location>
</feature>
<proteinExistence type="predicted"/>
<protein>
    <submittedName>
        <fullName evidence="2">Uncharacterized protein</fullName>
    </submittedName>
</protein>
<feature type="transmembrane region" description="Helical" evidence="1">
    <location>
        <begin position="307"/>
        <end position="326"/>
    </location>
</feature>
<evidence type="ECO:0000313" key="2">
    <source>
        <dbReference type="EMBL" id="SMF31506.1"/>
    </source>
</evidence>
<dbReference type="Proteomes" id="UP000192920">
    <property type="component" value="Unassembled WGS sequence"/>
</dbReference>
<keyword evidence="1" id="KW-0812">Transmembrane</keyword>
<organism evidence="2 3">
    <name type="scientific">Pseudogulbenkiania subflava DSM 22618</name>
    <dbReference type="NCBI Taxonomy" id="1123014"/>
    <lineage>
        <taxon>Bacteria</taxon>
        <taxon>Pseudomonadati</taxon>
        <taxon>Pseudomonadota</taxon>
        <taxon>Betaproteobacteria</taxon>
        <taxon>Neisseriales</taxon>
        <taxon>Chromobacteriaceae</taxon>
        <taxon>Pseudogulbenkiania</taxon>
    </lineage>
</organism>
<evidence type="ECO:0000256" key="1">
    <source>
        <dbReference type="SAM" id="Phobius"/>
    </source>
</evidence>
<keyword evidence="1" id="KW-0472">Membrane</keyword>
<keyword evidence="3" id="KW-1185">Reference proteome</keyword>
<gene>
    <name evidence="2" type="ORF">SAMN02745746_02526</name>
</gene>
<dbReference type="STRING" id="1123014.SAMN02745746_02526"/>
<name>A0A1Y6BW22_9NEIS</name>
<accession>A0A1Y6BW22</accession>
<dbReference type="EMBL" id="FXAG01000013">
    <property type="protein sequence ID" value="SMF31506.1"/>
    <property type="molecule type" value="Genomic_DNA"/>
</dbReference>
<evidence type="ECO:0000313" key="3">
    <source>
        <dbReference type="Proteomes" id="UP000192920"/>
    </source>
</evidence>
<keyword evidence="1" id="KW-1133">Transmembrane helix</keyword>